<dbReference type="InterPro" id="IPR020845">
    <property type="entry name" value="AMP-binding_CS"/>
</dbReference>
<name>A0A2H0UVM0_9BACT</name>
<dbReference type="SUPFAM" id="SSF56801">
    <property type="entry name" value="Acetyl-CoA synthetase-like"/>
    <property type="match status" value="1"/>
</dbReference>
<comment type="caution">
    <text evidence="5">The sequence shown here is derived from an EMBL/GenBank/DDBJ whole genome shotgun (WGS) entry which is preliminary data.</text>
</comment>
<protein>
    <submittedName>
        <fullName evidence="5">Long-chain fatty acid--CoA ligase</fullName>
    </submittedName>
</protein>
<keyword evidence="2" id="KW-0276">Fatty acid metabolism</keyword>
<reference evidence="6" key="1">
    <citation type="submission" date="2017-09" db="EMBL/GenBank/DDBJ databases">
        <title>Depth-based differentiation of microbial function through sediment-hosted aquifers and enrichment of novel symbionts in the deep terrestrial subsurface.</title>
        <authorList>
            <person name="Probst A.J."/>
            <person name="Ladd B."/>
            <person name="Jarett J.K."/>
            <person name="Geller-Mcgrath D.E."/>
            <person name="Sieber C.M.K."/>
            <person name="Emerson J.B."/>
            <person name="Anantharaman K."/>
            <person name="Thomas B.C."/>
            <person name="Malmstrom R."/>
            <person name="Stieglmeier M."/>
            <person name="Klingl A."/>
            <person name="Woyke T."/>
            <person name="Ryan C.M."/>
            <person name="Banfield J.F."/>
        </authorList>
    </citation>
    <scope>NUCLEOTIDE SEQUENCE [LARGE SCALE GENOMIC DNA]</scope>
</reference>
<evidence type="ECO:0000313" key="6">
    <source>
        <dbReference type="Proteomes" id="UP000228906"/>
    </source>
</evidence>
<evidence type="ECO:0000313" key="5">
    <source>
        <dbReference type="EMBL" id="PIR90855.1"/>
    </source>
</evidence>
<evidence type="ECO:0000259" key="4">
    <source>
        <dbReference type="Pfam" id="PF00501"/>
    </source>
</evidence>
<organism evidence="5 6">
    <name type="scientific">bacterium (Candidatus Gribaldobacteria) CG10_big_fil_rev_8_21_14_0_10_41_12</name>
    <dbReference type="NCBI Taxonomy" id="2014277"/>
    <lineage>
        <taxon>Bacteria</taxon>
        <taxon>Candidatus Gribaldobacteria</taxon>
    </lineage>
</organism>
<keyword evidence="3" id="KW-0443">Lipid metabolism</keyword>
<dbReference type="CDD" id="cd05907">
    <property type="entry name" value="VL_LC_FACS_like"/>
    <property type="match status" value="1"/>
</dbReference>
<dbReference type="AlphaFoldDB" id="A0A2H0UVM0"/>
<dbReference type="Pfam" id="PF23562">
    <property type="entry name" value="AMP-binding_C_3"/>
    <property type="match status" value="1"/>
</dbReference>
<dbReference type="PANTHER" id="PTHR43272">
    <property type="entry name" value="LONG-CHAIN-FATTY-ACID--COA LIGASE"/>
    <property type="match status" value="1"/>
</dbReference>
<dbReference type="EMBL" id="PFAV01000072">
    <property type="protein sequence ID" value="PIR90855.1"/>
    <property type="molecule type" value="Genomic_DNA"/>
</dbReference>
<evidence type="ECO:0000256" key="1">
    <source>
        <dbReference type="ARBA" id="ARBA00022598"/>
    </source>
</evidence>
<evidence type="ECO:0000256" key="3">
    <source>
        <dbReference type="ARBA" id="ARBA00023098"/>
    </source>
</evidence>
<sequence length="578" mass="65426">MIAKTIPEAFLESAKKFARKTALLYKRDNVYFPITYSQMAEKVKTLAVGMSKFGAQKGDRVAILSENRPEWAIADLATMLLGGIVIPLHTTFSPQAISKIIEHSQAKIVIVANNNLLNKILLSQNNLPYLEKIVLLERAAVEVEAWQDRIFYWEWLLAHNDSNFHNNALLRPDDVCSIVYTSGTTGEPKGVMLTHNNFLSNSQAVTEIVAVKPSDIFLSFLPLSHVLERLAGYYAPLLSGATIAYAESIKQLSANLKEIKPTFLISVPRIFEKMYETIWEKAKTSELKKKIFLWALRQGKKGIGHYLADQLVFKKIRKQLGGRLRLIVSGGAALNEKIARFFLKIGLTVLEGYGLTETSPVVAVNREKDFKIGAVGKIVPRVEVKISSDKEILVKGPNVFKGYYKNQEETQLAFNENGWLKTGDLGFLDKDGFLTIIGRRKEMLVTSGGKNVWPEAVESELSKDRFIASSIVLGNNRKFIGALIAPDWQKVEQFFKENNWPLQSPEQLVNSKMLIDLFQQRLDEKVNPNLSEYEKIRAFKLLPRDFSQEQGELTPTLKLRRHVIEQHYRLEIADLFGE</sequence>
<dbReference type="Proteomes" id="UP000228906">
    <property type="component" value="Unassembled WGS sequence"/>
</dbReference>
<dbReference type="InterPro" id="IPR042099">
    <property type="entry name" value="ANL_N_sf"/>
</dbReference>
<proteinExistence type="predicted"/>
<dbReference type="InterPro" id="IPR000873">
    <property type="entry name" value="AMP-dep_synth/lig_dom"/>
</dbReference>
<dbReference type="Gene3D" id="3.40.50.12780">
    <property type="entry name" value="N-terminal domain of ligase-like"/>
    <property type="match status" value="1"/>
</dbReference>
<evidence type="ECO:0000256" key="2">
    <source>
        <dbReference type="ARBA" id="ARBA00022832"/>
    </source>
</evidence>
<dbReference type="Pfam" id="PF00501">
    <property type="entry name" value="AMP-binding"/>
    <property type="match status" value="1"/>
</dbReference>
<dbReference type="GO" id="GO:0004467">
    <property type="term" value="F:long-chain fatty acid-CoA ligase activity"/>
    <property type="evidence" value="ECO:0007669"/>
    <property type="project" value="TreeGrafter"/>
</dbReference>
<accession>A0A2H0UVM0</accession>
<dbReference type="PANTHER" id="PTHR43272:SF32">
    <property type="entry name" value="AMP-DEPENDENT SYNTHETASE_LIGASE DOMAIN-CONTAINING PROTEIN"/>
    <property type="match status" value="1"/>
</dbReference>
<feature type="domain" description="AMP-dependent synthetase/ligase" evidence="4">
    <location>
        <begin position="12"/>
        <end position="404"/>
    </location>
</feature>
<dbReference type="GO" id="GO:0016020">
    <property type="term" value="C:membrane"/>
    <property type="evidence" value="ECO:0007669"/>
    <property type="project" value="TreeGrafter"/>
</dbReference>
<dbReference type="PROSITE" id="PS00455">
    <property type="entry name" value="AMP_BINDING"/>
    <property type="match status" value="1"/>
</dbReference>
<gene>
    <name evidence="5" type="ORF">COU03_03875</name>
</gene>
<keyword evidence="1 5" id="KW-0436">Ligase</keyword>